<dbReference type="Proteomes" id="UP000179102">
    <property type="component" value="Unassembled WGS sequence"/>
</dbReference>
<evidence type="ECO:0000313" key="1">
    <source>
        <dbReference type="EMBL" id="OGD87087.1"/>
    </source>
</evidence>
<name>A0A1F5G5G4_9BACT</name>
<reference evidence="1 2" key="1">
    <citation type="journal article" date="2016" name="Nat. Commun.">
        <title>Thousands of microbial genomes shed light on interconnected biogeochemical processes in an aquifer system.</title>
        <authorList>
            <person name="Anantharaman K."/>
            <person name="Brown C.T."/>
            <person name="Hug L.A."/>
            <person name="Sharon I."/>
            <person name="Castelle C.J."/>
            <person name="Probst A.J."/>
            <person name="Thomas B.C."/>
            <person name="Singh A."/>
            <person name="Wilkins M.J."/>
            <person name="Karaoz U."/>
            <person name="Brodie E.L."/>
            <person name="Williams K.H."/>
            <person name="Hubbard S.S."/>
            <person name="Banfield J.F."/>
        </authorList>
    </citation>
    <scope>NUCLEOTIDE SEQUENCE [LARGE SCALE GENOMIC DNA]</scope>
</reference>
<organism evidence="1 2">
    <name type="scientific">Candidatus Curtissbacteria bacterium RIFCSPHIGHO2_01_FULL_41_11</name>
    <dbReference type="NCBI Taxonomy" id="1797711"/>
    <lineage>
        <taxon>Bacteria</taxon>
        <taxon>Candidatus Curtissiibacteriota</taxon>
    </lineage>
</organism>
<dbReference type="AlphaFoldDB" id="A0A1F5G5G4"/>
<evidence type="ECO:0000313" key="2">
    <source>
        <dbReference type="Proteomes" id="UP000179102"/>
    </source>
</evidence>
<comment type="caution">
    <text evidence="1">The sequence shown here is derived from an EMBL/GenBank/DDBJ whole genome shotgun (WGS) entry which is preliminary data.</text>
</comment>
<gene>
    <name evidence="1" type="ORF">A2870_04645</name>
</gene>
<dbReference type="EMBL" id="MFAZ01000020">
    <property type="protein sequence ID" value="OGD87087.1"/>
    <property type="molecule type" value="Genomic_DNA"/>
</dbReference>
<protein>
    <submittedName>
        <fullName evidence="1">Uncharacterized protein</fullName>
    </submittedName>
</protein>
<sequence>MRKVLLVFFLLYFLIGFIYSTWKANSFFDKSNCANIFGVEKCGGYQFCTAEFSLTNSTLFCTNSKADYLPKVIFDPGMIGKSLLWPLGLILDRSLGYPWEI</sequence>
<proteinExistence type="predicted"/>
<accession>A0A1F5G5G4</accession>